<reference evidence="1 2" key="1">
    <citation type="submission" date="2023-12" db="EMBL/GenBank/DDBJ databases">
        <title>the genome sequence of Hyalangium sp. s54d21.</title>
        <authorList>
            <person name="Zhang X."/>
        </authorList>
    </citation>
    <scope>NUCLEOTIDE SEQUENCE [LARGE SCALE GENOMIC DNA]</scope>
    <source>
        <strain evidence="2">s54d21</strain>
    </source>
</reference>
<keyword evidence="2" id="KW-1185">Reference proteome</keyword>
<protein>
    <recommendedName>
        <fullName evidence="3">Lipoprotein</fullName>
    </recommendedName>
</protein>
<proteinExistence type="predicted"/>
<name>A0ABU5H4N6_9BACT</name>
<evidence type="ECO:0000313" key="1">
    <source>
        <dbReference type="EMBL" id="MDY7228440.1"/>
    </source>
</evidence>
<evidence type="ECO:0000313" key="2">
    <source>
        <dbReference type="Proteomes" id="UP001291309"/>
    </source>
</evidence>
<evidence type="ECO:0008006" key="3">
    <source>
        <dbReference type="Google" id="ProtNLM"/>
    </source>
</evidence>
<sequence length="130" mass="14577">MSAPGVIRRLFGTATHAVRTAVGVVTTIIIVARPNRAGSERARKNAERIIAACKAFRERHGRFPDTLEELVPEFFPELPPAKYAGPHFGFVYDVSGGELGPKRHVLGWTELIPFGRPFYVLEEERWGYLD</sequence>
<gene>
    <name evidence="1" type="ORF">SYV04_18605</name>
</gene>
<dbReference type="RefSeq" id="WP_321547169.1">
    <property type="nucleotide sequence ID" value="NZ_JAXIVS010000006.1"/>
</dbReference>
<organism evidence="1 2">
    <name type="scientific">Hyalangium rubrum</name>
    <dbReference type="NCBI Taxonomy" id="3103134"/>
    <lineage>
        <taxon>Bacteria</taxon>
        <taxon>Pseudomonadati</taxon>
        <taxon>Myxococcota</taxon>
        <taxon>Myxococcia</taxon>
        <taxon>Myxococcales</taxon>
        <taxon>Cystobacterineae</taxon>
        <taxon>Archangiaceae</taxon>
        <taxon>Hyalangium</taxon>
    </lineage>
</organism>
<dbReference type="EMBL" id="JAXIVS010000006">
    <property type="protein sequence ID" value="MDY7228440.1"/>
    <property type="molecule type" value="Genomic_DNA"/>
</dbReference>
<accession>A0ABU5H4N6</accession>
<comment type="caution">
    <text evidence="1">The sequence shown here is derived from an EMBL/GenBank/DDBJ whole genome shotgun (WGS) entry which is preliminary data.</text>
</comment>
<dbReference type="Proteomes" id="UP001291309">
    <property type="component" value="Unassembled WGS sequence"/>
</dbReference>